<dbReference type="Proteomes" id="UP000188604">
    <property type="component" value="Chromosome"/>
</dbReference>
<protein>
    <submittedName>
        <fullName evidence="1">Uncharacterized protein</fullName>
    </submittedName>
</protein>
<evidence type="ECO:0000313" key="1">
    <source>
        <dbReference type="EMBL" id="AQS87546.1"/>
    </source>
</evidence>
<evidence type="ECO:0000313" key="2">
    <source>
        <dbReference type="Proteomes" id="UP000188604"/>
    </source>
</evidence>
<name>A0A1U9KP19_9PROT</name>
<dbReference type="KEGG" id="nch:A0U93_05890"/>
<accession>A0A1U9KP19</accession>
<reference evidence="1 2" key="1">
    <citation type="submission" date="2016-03" db="EMBL/GenBank/DDBJ databases">
        <title>Acetic acid bacteria sequencing.</title>
        <authorList>
            <person name="Brandt J."/>
            <person name="Jakob F."/>
            <person name="Vogel R.F."/>
        </authorList>
    </citation>
    <scope>NUCLEOTIDE SEQUENCE [LARGE SCALE GENOMIC DNA]</scope>
    <source>
        <strain evidence="1 2">NBRC 101099</strain>
    </source>
</reference>
<dbReference type="EMBL" id="CP014691">
    <property type="protein sequence ID" value="AQS87546.1"/>
    <property type="molecule type" value="Genomic_DNA"/>
</dbReference>
<gene>
    <name evidence="1" type="ORF">A0U93_05890</name>
</gene>
<sequence>MPLALAGALLVSACSQPEIDHTRMHVTGMTDLWRQQGYSYADARMLERNSITPQDAAQWKALGVSPSSMVTWTAAGYTPGTALPYLRAGVVLPTNSAPQNVVR</sequence>
<organism evidence="1 2">
    <name type="scientific">Neoasaia chiangmaiensis</name>
    <dbReference type="NCBI Taxonomy" id="320497"/>
    <lineage>
        <taxon>Bacteria</taxon>
        <taxon>Pseudomonadati</taxon>
        <taxon>Pseudomonadota</taxon>
        <taxon>Alphaproteobacteria</taxon>
        <taxon>Acetobacterales</taxon>
        <taxon>Acetobacteraceae</taxon>
        <taxon>Neoasaia</taxon>
    </lineage>
</organism>
<dbReference type="AlphaFoldDB" id="A0A1U9KP19"/>
<proteinExistence type="predicted"/>
<keyword evidence="2" id="KW-1185">Reference proteome</keyword>